<proteinExistence type="predicted"/>
<evidence type="ECO:0000313" key="2">
    <source>
        <dbReference type="EMBL" id="KAF4581962.1"/>
    </source>
</evidence>
<name>A0A8H4Q1G7_9HYPO</name>
<sequence length="293" mass="31468">MAHAAVSLPTISVAGRTSNVQVSVDGSLLLRLPEGSSSLTTSHDLMELITARHVWICRTGACHVSITVSLNGEPFALVDETPLAEWVGGCEIWQRLGLRLQYCGVERSGDMNEMIFSLQHPDLSSGLVAPKGVASADFRAWLCRIDVCFEDSSHASKSRSNKGSSSRRKQKRCSSPSPMVGGHKRLKAGHVSPPSSLPEDDGLYRCLAPTDRQAVDDFVLSMGFGPEKLQQGRGAMRLTMSADARDAVQVAIKTVVCGQRQSSKGVAIVKSDPSHCLTSLAPAVFHIPYLKAS</sequence>
<feature type="compositionally biased region" description="Basic residues" evidence="1">
    <location>
        <begin position="156"/>
        <end position="172"/>
    </location>
</feature>
<gene>
    <name evidence="2" type="ORF">GQ602_006586</name>
</gene>
<comment type="caution">
    <text evidence="2">The sequence shown here is derived from an EMBL/GenBank/DDBJ whole genome shotgun (WGS) entry which is preliminary data.</text>
</comment>
<protein>
    <submittedName>
        <fullName evidence="2">RasGEF protein</fullName>
    </submittedName>
</protein>
<evidence type="ECO:0000313" key="3">
    <source>
        <dbReference type="Proteomes" id="UP000562929"/>
    </source>
</evidence>
<organism evidence="2 3">
    <name type="scientific">Ophiocordyceps camponoti-floridani</name>
    <dbReference type="NCBI Taxonomy" id="2030778"/>
    <lineage>
        <taxon>Eukaryota</taxon>
        <taxon>Fungi</taxon>
        <taxon>Dikarya</taxon>
        <taxon>Ascomycota</taxon>
        <taxon>Pezizomycotina</taxon>
        <taxon>Sordariomycetes</taxon>
        <taxon>Hypocreomycetidae</taxon>
        <taxon>Hypocreales</taxon>
        <taxon>Ophiocordycipitaceae</taxon>
        <taxon>Ophiocordyceps</taxon>
    </lineage>
</organism>
<evidence type="ECO:0000256" key="1">
    <source>
        <dbReference type="SAM" id="MobiDB-lite"/>
    </source>
</evidence>
<dbReference type="EMBL" id="JAACLJ010000008">
    <property type="protein sequence ID" value="KAF4581962.1"/>
    <property type="molecule type" value="Genomic_DNA"/>
</dbReference>
<keyword evidence="3" id="KW-1185">Reference proteome</keyword>
<accession>A0A8H4Q1G7</accession>
<dbReference type="Proteomes" id="UP000562929">
    <property type="component" value="Unassembled WGS sequence"/>
</dbReference>
<reference evidence="2 3" key="1">
    <citation type="journal article" date="2020" name="G3 (Bethesda)">
        <title>Genetic Underpinnings of Host Manipulation by Ophiocordyceps as Revealed by Comparative Transcriptomics.</title>
        <authorList>
            <person name="Will I."/>
            <person name="Das B."/>
            <person name="Trinh T."/>
            <person name="Brachmann A."/>
            <person name="Ohm R.A."/>
            <person name="de Bekker C."/>
        </authorList>
    </citation>
    <scope>NUCLEOTIDE SEQUENCE [LARGE SCALE GENOMIC DNA]</scope>
    <source>
        <strain evidence="2 3">EC05</strain>
    </source>
</reference>
<dbReference type="OrthoDB" id="4898608at2759"/>
<feature type="region of interest" description="Disordered" evidence="1">
    <location>
        <begin position="154"/>
        <end position="198"/>
    </location>
</feature>
<dbReference type="AlphaFoldDB" id="A0A8H4Q1G7"/>